<organism evidence="1 2">
    <name type="scientific">Eumeta variegata</name>
    <name type="common">Bagworm moth</name>
    <name type="synonym">Eumeta japonica</name>
    <dbReference type="NCBI Taxonomy" id="151549"/>
    <lineage>
        <taxon>Eukaryota</taxon>
        <taxon>Metazoa</taxon>
        <taxon>Ecdysozoa</taxon>
        <taxon>Arthropoda</taxon>
        <taxon>Hexapoda</taxon>
        <taxon>Insecta</taxon>
        <taxon>Pterygota</taxon>
        <taxon>Neoptera</taxon>
        <taxon>Endopterygota</taxon>
        <taxon>Lepidoptera</taxon>
        <taxon>Glossata</taxon>
        <taxon>Ditrysia</taxon>
        <taxon>Tineoidea</taxon>
        <taxon>Psychidae</taxon>
        <taxon>Oiketicinae</taxon>
        <taxon>Eumeta</taxon>
    </lineage>
</organism>
<protein>
    <submittedName>
        <fullName evidence="1">Uncharacterized protein</fullName>
    </submittedName>
</protein>
<evidence type="ECO:0000313" key="2">
    <source>
        <dbReference type="Proteomes" id="UP000299102"/>
    </source>
</evidence>
<proteinExistence type="predicted"/>
<gene>
    <name evidence="1" type="ORF">EVAR_84299_1</name>
</gene>
<accession>A0A4C1SPY6</accession>
<reference evidence="1 2" key="1">
    <citation type="journal article" date="2019" name="Commun. Biol.">
        <title>The bagworm genome reveals a unique fibroin gene that provides high tensile strength.</title>
        <authorList>
            <person name="Kono N."/>
            <person name="Nakamura H."/>
            <person name="Ohtoshi R."/>
            <person name="Tomita M."/>
            <person name="Numata K."/>
            <person name="Arakawa K."/>
        </authorList>
    </citation>
    <scope>NUCLEOTIDE SEQUENCE [LARGE SCALE GENOMIC DNA]</scope>
</reference>
<dbReference type="Proteomes" id="UP000299102">
    <property type="component" value="Unassembled WGS sequence"/>
</dbReference>
<evidence type="ECO:0000313" key="1">
    <source>
        <dbReference type="EMBL" id="GBP04219.1"/>
    </source>
</evidence>
<dbReference type="OrthoDB" id="411823at2759"/>
<keyword evidence="2" id="KW-1185">Reference proteome</keyword>
<name>A0A4C1SPY6_EUMVA</name>
<comment type="caution">
    <text evidence="1">The sequence shown here is derived from an EMBL/GenBank/DDBJ whole genome shotgun (WGS) entry which is preliminary data.</text>
</comment>
<dbReference type="EMBL" id="BGZK01007495">
    <property type="protein sequence ID" value="GBP04219.1"/>
    <property type="molecule type" value="Genomic_DNA"/>
</dbReference>
<dbReference type="AlphaFoldDB" id="A0A4C1SPY6"/>
<sequence>MDEAYKVLSQVQMTLLLAQTLTGHGGFAQYLNRLKLKSSPYCACTPDKVQDVLHVLEEFSIFAKEHAETEAGTGVIIVRQGLPSLLNDNPIRELFLKLLNKEMW</sequence>